<dbReference type="Pfam" id="PF00370">
    <property type="entry name" value="FGGY_N"/>
    <property type="match status" value="1"/>
</dbReference>
<dbReference type="GO" id="GO:0005975">
    <property type="term" value="P:carbohydrate metabolic process"/>
    <property type="evidence" value="ECO:0007669"/>
    <property type="project" value="InterPro"/>
</dbReference>
<keyword evidence="2" id="KW-0808">Transferase</keyword>
<dbReference type="Proteomes" id="UP000192610">
    <property type="component" value="Unassembled WGS sequence"/>
</dbReference>
<evidence type="ECO:0000256" key="1">
    <source>
        <dbReference type="ARBA" id="ARBA00009156"/>
    </source>
</evidence>
<dbReference type="STRING" id="354355.SAMN05660816_02547"/>
<dbReference type="Gene3D" id="3.30.420.40">
    <property type="match status" value="2"/>
</dbReference>
<evidence type="ECO:0000256" key="3">
    <source>
        <dbReference type="ARBA" id="ARBA00022777"/>
    </source>
</evidence>
<protein>
    <submittedName>
        <fullName evidence="6">Sugar kinase</fullName>
    </submittedName>
</protein>
<dbReference type="PIRSF" id="PIRSF000538">
    <property type="entry name" value="GlpK"/>
    <property type="match status" value="1"/>
</dbReference>
<proteinExistence type="inferred from homology"/>
<evidence type="ECO:0000256" key="2">
    <source>
        <dbReference type="ARBA" id="ARBA00022679"/>
    </source>
</evidence>
<feature type="domain" description="Carbohydrate kinase FGGY C-terminal" evidence="5">
    <location>
        <begin position="349"/>
        <end position="439"/>
    </location>
</feature>
<name>A0A1V9DY99_9BACT</name>
<organism evidence="6 7">
    <name type="scientific">Niastella yeongjuensis</name>
    <dbReference type="NCBI Taxonomy" id="354355"/>
    <lineage>
        <taxon>Bacteria</taxon>
        <taxon>Pseudomonadati</taxon>
        <taxon>Bacteroidota</taxon>
        <taxon>Chitinophagia</taxon>
        <taxon>Chitinophagales</taxon>
        <taxon>Chitinophagaceae</taxon>
        <taxon>Niastella</taxon>
    </lineage>
</organism>
<dbReference type="InterPro" id="IPR018484">
    <property type="entry name" value="FGGY_N"/>
</dbReference>
<dbReference type="InterPro" id="IPR000577">
    <property type="entry name" value="Carb_kinase_FGGY"/>
</dbReference>
<sequence length="481" mass="53271">MTAKEAYIIFDIGTGNVRVAATSSNGTVLAVAREDLPYIRDDKYPDALYFDANALWKQVAGLAKQVIGQLPGVTIKALTATSQREGIVLLGKNGESLIGLPNIDHRGREWEDLIPDKTIVYKLTGRYPTSLFSAFKLIGIKKRWKEIWQHTVNFVSISDWVEYQLSGIIKYEHAQASETLLYDVQFREWSEDLCDLFALDSSLLSPLHQSGDVLGRVLPAVAADFGISQEAVVVVGGGDTQLAIKSTQPAVEDIVIVSGTTTPIVKLVNTYLLDANQRTWTSRDIEPDRLVFEANAGVTGLNFQRLKEIFYPNESYTVIEQELAATKDAFCMASLGSLVADEKTPLTKGGFVFPTPVSHQLTRGHFVWATILDIACSIAENYKILCEVAGHQPDYVWACGGGLQSVALRSLLAGLLNKKVQVRRGFEQSSVIGGALICNEALNAKVSFDDTIEVVHPQQQEYYARLYKEWKKTRINFRSMQ</sequence>
<keyword evidence="3 6" id="KW-0418">Kinase</keyword>
<dbReference type="AlphaFoldDB" id="A0A1V9DY99"/>
<dbReference type="OrthoDB" id="9805576at2"/>
<keyword evidence="7" id="KW-1185">Reference proteome</keyword>
<evidence type="ECO:0000313" key="7">
    <source>
        <dbReference type="Proteomes" id="UP000192610"/>
    </source>
</evidence>
<dbReference type="Pfam" id="PF02782">
    <property type="entry name" value="FGGY_C"/>
    <property type="match status" value="1"/>
</dbReference>
<evidence type="ECO:0000259" key="4">
    <source>
        <dbReference type="Pfam" id="PF00370"/>
    </source>
</evidence>
<dbReference type="CDD" id="cd07798">
    <property type="entry name" value="ASKHA_NBD_FGGY_YoaC-like"/>
    <property type="match status" value="1"/>
</dbReference>
<dbReference type="InterPro" id="IPR043129">
    <property type="entry name" value="ATPase_NBD"/>
</dbReference>
<accession>A0A1V9DY99</accession>
<dbReference type="InterPro" id="IPR018485">
    <property type="entry name" value="FGGY_C"/>
</dbReference>
<gene>
    <name evidence="6" type="ORF">A4H97_19275</name>
</gene>
<feature type="domain" description="Carbohydrate kinase FGGY N-terminal" evidence="4">
    <location>
        <begin position="7"/>
        <end position="243"/>
    </location>
</feature>
<reference evidence="7" key="1">
    <citation type="submission" date="2016-04" db="EMBL/GenBank/DDBJ databases">
        <authorList>
            <person name="Chen L."/>
            <person name="Zhuang W."/>
            <person name="Wang G."/>
        </authorList>
    </citation>
    <scope>NUCLEOTIDE SEQUENCE [LARGE SCALE GENOMIC DNA]</scope>
    <source>
        <strain evidence="7">17621</strain>
    </source>
</reference>
<dbReference type="PANTHER" id="PTHR43095:SF2">
    <property type="entry name" value="GLUCONOKINASE"/>
    <property type="match status" value="1"/>
</dbReference>
<evidence type="ECO:0000259" key="5">
    <source>
        <dbReference type="Pfam" id="PF02782"/>
    </source>
</evidence>
<dbReference type="PANTHER" id="PTHR43095">
    <property type="entry name" value="SUGAR KINASE"/>
    <property type="match status" value="1"/>
</dbReference>
<dbReference type="EMBL" id="LVXG01000082">
    <property type="protein sequence ID" value="OQP38853.1"/>
    <property type="molecule type" value="Genomic_DNA"/>
</dbReference>
<dbReference type="SUPFAM" id="SSF53067">
    <property type="entry name" value="Actin-like ATPase domain"/>
    <property type="match status" value="2"/>
</dbReference>
<comment type="similarity">
    <text evidence="1">Belongs to the FGGY kinase family.</text>
</comment>
<dbReference type="RefSeq" id="WP_081204862.1">
    <property type="nucleotide sequence ID" value="NZ_FOCZ01000004.1"/>
</dbReference>
<comment type="caution">
    <text evidence="6">The sequence shown here is derived from an EMBL/GenBank/DDBJ whole genome shotgun (WGS) entry which is preliminary data.</text>
</comment>
<dbReference type="InterPro" id="IPR050406">
    <property type="entry name" value="FGGY_Carb_Kinase"/>
</dbReference>
<dbReference type="GO" id="GO:0016301">
    <property type="term" value="F:kinase activity"/>
    <property type="evidence" value="ECO:0007669"/>
    <property type="project" value="UniProtKB-KW"/>
</dbReference>
<evidence type="ECO:0000313" key="6">
    <source>
        <dbReference type="EMBL" id="OQP38853.1"/>
    </source>
</evidence>